<evidence type="ECO:0000313" key="1">
    <source>
        <dbReference type="EMBL" id="MDQ0478337.1"/>
    </source>
</evidence>
<keyword evidence="2" id="KW-1185">Reference proteome</keyword>
<dbReference type="Pfam" id="PF13483">
    <property type="entry name" value="Lactamase_B_3"/>
    <property type="match status" value="1"/>
</dbReference>
<comment type="caution">
    <text evidence="1">The sequence shown here is derived from an EMBL/GenBank/DDBJ whole genome shotgun (WGS) entry which is preliminary data.</text>
</comment>
<dbReference type="EMBL" id="JAUSWN010000001">
    <property type="protein sequence ID" value="MDQ0478337.1"/>
    <property type="molecule type" value="Genomic_DNA"/>
</dbReference>
<name>A0ABU0JMN8_HATLI</name>
<dbReference type="RefSeq" id="WP_307354666.1">
    <property type="nucleotide sequence ID" value="NZ_BAAACJ010000024.1"/>
</dbReference>
<dbReference type="Gene3D" id="3.60.15.10">
    <property type="entry name" value="Ribonuclease Z/Hydroxyacylglutathione hydrolase-like"/>
    <property type="match status" value="1"/>
</dbReference>
<organism evidence="1 2">
    <name type="scientific">Hathewaya limosa</name>
    <name type="common">Clostridium limosum</name>
    <dbReference type="NCBI Taxonomy" id="1536"/>
    <lineage>
        <taxon>Bacteria</taxon>
        <taxon>Bacillati</taxon>
        <taxon>Bacillota</taxon>
        <taxon>Clostridia</taxon>
        <taxon>Eubacteriales</taxon>
        <taxon>Clostridiaceae</taxon>
        <taxon>Hathewaya</taxon>
    </lineage>
</organism>
<reference evidence="1 2" key="1">
    <citation type="submission" date="2023-07" db="EMBL/GenBank/DDBJ databases">
        <title>Genomic Encyclopedia of Type Strains, Phase IV (KMG-IV): sequencing the most valuable type-strain genomes for metagenomic binning, comparative biology and taxonomic classification.</title>
        <authorList>
            <person name="Goeker M."/>
        </authorList>
    </citation>
    <scope>NUCLEOTIDE SEQUENCE [LARGE SCALE GENOMIC DNA]</scope>
    <source>
        <strain evidence="1 2">DSM 1400</strain>
    </source>
</reference>
<proteinExistence type="predicted"/>
<sequence length="214" mass="24314">MNIKWLGHSSFLITSNKTNTKILTDPFPNTIGYKTYNDYADIVTISHHHFDHNCLDNIKGDYVVIHKVGELLAHNIKFTCFPSFHDEVKGAKRGNNSIIKFCIDGINICHLGDLGHMLSDSQIKDLGEINVLLIPVGGNYTIDNIQAFELCQKINSNIVIPMHYKTPDLNFELDDLENFLIKMGNYANLNTNELIIDNRASICEFKNKVIILDY</sequence>
<dbReference type="PANTHER" id="PTHR42967">
    <property type="entry name" value="METAL DEPENDENT HYDROLASE"/>
    <property type="match status" value="1"/>
</dbReference>
<dbReference type="Proteomes" id="UP001224418">
    <property type="component" value="Unassembled WGS sequence"/>
</dbReference>
<evidence type="ECO:0000313" key="2">
    <source>
        <dbReference type="Proteomes" id="UP001224418"/>
    </source>
</evidence>
<gene>
    <name evidence="1" type="ORF">QOZ93_000038</name>
</gene>
<dbReference type="SUPFAM" id="SSF56281">
    <property type="entry name" value="Metallo-hydrolase/oxidoreductase"/>
    <property type="match status" value="1"/>
</dbReference>
<dbReference type="PANTHER" id="PTHR42967:SF1">
    <property type="entry name" value="MBL FOLD METALLO-HYDROLASE"/>
    <property type="match status" value="1"/>
</dbReference>
<protein>
    <submittedName>
        <fullName evidence="1">L-ascorbate metabolism protein UlaG (Beta-lactamase superfamily)</fullName>
    </submittedName>
</protein>
<accession>A0ABU0JMN8</accession>
<dbReference type="InterPro" id="IPR036866">
    <property type="entry name" value="RibonucZ/Hydroxyglut_hydro"/>
</dbReference>